<feature type="domain" description="FERM" evidence="1">
    <location>
        <begin position="6"/>
        <end position="225"/>
    </location>
</feature>
<reference evidence="2 3" key="1">
    <citation type="submission" date="2021-04" db="EMBL/GenBank/DDBJ databases">
        <authorList>
            <person name="De Guttry C."/>
            <person name="Zahm M."/>
            <person name="Klopp C."/>
            <person name="Cabau C."/>
            <person name="Louis A."/>
            <person name="Berthelot C."/>
            <person name="Parey E."/>
            <person name="Roest Crollius H."/>
            <person name="Montfort J."/>
            <person name="Robinson-Rechavi M."/>
            <person name="Bucao C."/>
            <person name="Bouchez O."/>
            <person name="Gislard M."/>
            <person name="Lluch J."/>
            <person name="Milhes M."/>
            <person name="Lampietro C."/>
            <person name="Lopez Roques C."/>
            <person name="Donnadieu C."/>
            <person name="Braasch I."/>
            <person name="Desvignes T."/>
            <person name="Postlethwait J."/>
            <person name="Bobe J."/>
            <person name="Wedekind C."/>
            <person name="Guiguen Y."/>
        </authorList>
    </citation>
    <scope>NUCLEOTIDE SEQUENCE [LARGE SCALE GENOMIC DNA]</scope>
    <source>
        <strain evidence="2">Cs_M1</strain>
        <tissue evidence="2">Blood</tissue>
    </source>
</reference>
<dbReference type="Pfam" id="PF09379">
    <property type="entry name" value="FERM_N"/>
    <property type="match status" value="1"/>
</dbReference>
<dbReference type="SUPFAM" id="SSF54236">
    <property type="entry name" value="Ubiquitin-like"/>
    <property type="match status" value="1"/>
</dbReference>
<proteinExistence type="predicted"/>
<dbReference type="Gene3D" id="1.20.80.10">
    <property type="match status" value="1"/>
</dbReference>
<dbReference type="InterPro" id="IPR019749">
    <property type="entry name" value="Band_41_domain"/>
</dbReference>
<dbReference type="SMART" id="SM00295">
    <property type="entry name" value="B41"/>
    <property type="match status" value="1"/>
</dbReference>
<dbReference type="Gene3D" id="3.10.20.90">
    <property type="entry name" value="Phosphatidylinositol 3-kinase Catalytic Subunit, Chain A, domain 1"/>
    <property type="match status" value="1"/>
</dbReference>
<dbReference type="InterPro" id="IPR018979">
    <property type="entry name" value="FERM_N"/>
</dbReference>
<dbReference type="InterPro" id="IPR014352">
    <property type="entry name" value="FERM/acyl-CoA-bd_prot_sf"/>
</dbReference>
<organism evidence="2 3">
    <name type="scientific">Coregonus suidteri</name>
    <dbReference type="NCBI Taxonomy" id="861788"/>
    <lineage>
        <taxon>Eukaryota</taxon>
        <taxon>Metazoa</taxon>
        <taxon>Chordata</taxon>
        <taxon>Craniata</taxon>
        <taxon>Vertebrata</taxon>
        <taxon>Euteleostomi</taxon>
        <taxon>Actinopterygii</taxon>
        <taxon>Neopterygii</taxon>
        <taxon>Teleostei</taxon>
        <taxon>Protacanthopterygii</taxon>
        <taxon>Salmoniformes</taxon>
        <taxon>Salmonidae</taxon>
        <taxon>Coregoninae</taxon>
        <taxon>Coregonus</taxon>
    </lineage>
</organism>
<dbReference type="InterPro" id="IPR035963">
    <property type="entry name" value="FERM_2"/>
</dbReference>
<comment type="caution">
    <text evidence="2">The sequence shown here is derived from an EMBL/GenBank/DDBJ whole genome shotgun (WGS) entry which is preliminary data.</text>
</comment>
<dbReference type="GO" id="GO:0031032">
    <property type="term" value="P:actomyosin structure organization"/>
    <property type="evidence" value="ECO:0007669"/>
    <property type="project" value="TreeGrafter"/>
</dbReference>
<dbReference type="PROSITE" id="PS00660">
    <property type="entry name" value="FERM_1"/>
    <property type="match status" value="1"/>
</dbReference>
<dbReference type="PANTHER" id="PTHR23280:SF27">
    <property type="entry name" value="TYROSINE-PROTEIN PHOSPHATASE NON-RECEPTOR TYPE"/>
    <property type="match status" value="1"/>
</dbReference>
<dbReference type="GO" id="GO:0005856">
    <property type="term" value="C:cytoskeleton"/>
    <property type="evidence" value="ECO:0007669"/>
    <property type="project" value="TreeGrafter"/>
</dbReference>
<dbReference type="InterPro" id="IPR000299">
    <property type="entry name" value="FERM_domain"/>
</dbReference>
<evidence type="ECO:0000313" key="3">
    <source>
        <dbReference type="Proteomes" id="UP001356427"/>
    </source>
</evidence>
<evidence type="ECO:0000313" key="2">
    <source>
        <dbReference type="EMBL" id="KAK6326923.1"/>
    </source>
</evidence>
<dbReference type="FunFam" id="1.20.80.10:FF:000003">
    <property type="entry name" value="Tyrosine-protein phosphatase non-receptor type 4"/>
    <property type="match status" value="1"/>
</dbReference>
<dbReference type="Pfam" id="PF00373">
    <property type="entry name" value="FERM_M"/>
    <property type="match status" value="1"/>
</dbReference>
<dbReference type="CDD" id="cd14473">
    <property type="entry name" value="FERM_B-lobe"/>
    <property type="match status" value="1"/>
</dbReference>
<name>A0AAN8M9W5_9TELE</name>
<dbReference type="PANTHER" id="PTHR23280">
    <property type="entry name" value="4.1 G PROTEIN"/>
    <property type="match status" value="1"/>
</dbReference>
<evidence type="ECO:0000259" key="1">
    <source>
        <dbReference type="PROSITE" id="PS50057"/>
    </source>
</evidence>
<keyword evidence="3" id="KW-1185">Reference proteome</keyword>
<protein>
    <recommendedName>
        <fullName evidence="1">FERM domain-containing protein</fullName>
    </recommendedName>
</protein>
<sequence>MPKPDLLCLVQLLDNTIQTFTVNKQDAGEVLLEQVCNQLGLQERHFFSLQLRDSNTTIVAQTHSPRWLEANKPLKKQLKGVVSPFYLTLRVRFFISDPNSLQHDQTRHMYFLQIRSDIREGRLKCPLSAAVVLASYAVQSELGDYSPDLLPGYLSKSHFLPEQDDDFLSRVEALYPGHRGLKQSEAELCFLNTARTLELYGVELHNAIVSTSVCLPLTLPSDAPL</sequence>
<dbReference type="Proteomes" id="UP001356427">
    <property type="component" value="Unassembled WGS sequence"/>
</dbReference>
<dbReference type="PROSITE" id="PS00661">
    <property type="entry name" value="FERM_2"/>
    <property type="match status" value="1"/>
</dbReference>
<dbReference type="SUPFAM" id="SSF47031">
    <property type="entry name" value="Second domain of FERM"/>
    <property type="match status" value="1"/>
</dbReference>
<dbReference type="InterPro" id="IPR029071">
    <property type="entry name" value="Ubiquitin-like_domsf"/>
</dbReference>
<dbReference type="EMBL" id="JAGTTL010000002">
    <property type="protein sequence ID" value="KAK6326923.1"/>
    <property type="molecule type" value="Genomic_DNA"/>
</dbReference>
<accession>A0AAN8M9W5</accession>
<dbReference type="InterPro" id="IPR019747">
    <property type="entry name" value="FERM_CS"/>
</dbReference>
<dbReference type="AlphaFoldDB" id="A0AAN8M9W5"/>
<gene>
    <name evidence="2" type="ORF">J4Q44_G00025680</name>
</gene>
<dbReference type="PROSITE" id="PS50057">
    <property type="entry name" value="FERM_3"/>
    <property type="match status" value="1"/>
</dbReference>
<dbReference type="InterPro" id="IPR019748">
    <property type="entry name" value="FERM_central"/>
</dbReference>
<dbReference type="PRINTS" id="PR00935">
    <property type="entry name" value="BAND41"/>
</dbReference>